<feature type="domain" description="HTH lacI-type" evidence="5">
    <location>
        <begin position="21"/>
        <end position="75"/>
    </location>
</feature>
<keyword evidence="4" id="KW-0804">Transcription</keyword>
<keyword evidence="7" id="KW-1185">Reference proteome</keyword>
<evidence type="ECO:0000256" key="4">
    <source>
        <dbReference type="ARBA" id="ARBA00023163"/>
    </source>
</evidence>
<dbReference type="InterPro" id="IPR028082">
    <property type="entry name" value="Peripla_BP_I"/>
</dbReference>
<comment type="caution">
    <text evidence="6">The sequence shown here is derived from an EMBL/GenBank/DDBJ whole genome shotgun (WGS) entry which is preliminary data.</text>
</comment>
<gene>
    <name evidence="6" type="ORF">GCWU0000282_002988</name>
</gene>
<dbReference type="STRING" id="592026.GCWU0000282_002988"/>
<dbReference type="Pfam" id="PF00356">
    <property type="entry name" value="LacI"/>
    <property type="match status" value="1"/>
</dbReference>
<evidence type="ECO:0000256" key="2">
    <source>
        <dbReference type="ARBA" id="ARBA00023015"/>
    </source>
</evidence>
<dbReference type="GO" id="GO:0003700">
    <property type="term" value="F:DNA-binding transcription factor activity"/>
    <property type="evidence" value="ECO:0007669"/>
    <property type="project" value="TreeGrafter"/>
</dbReference>
<dbReference type="PANTHER" id="PTHR30146:SF95">
    <property type="entry name" value="RIBOSE OPERON REPRESSOR"/>
    <property type="match status" value="1"/>
</dbReference>
<dbReference type="OrthoDB" id="9796186at2"/>
<dbReference type="PANTHER" id="PTHR30146">
    <property type="entry name" value="LACI-RELATED TRANSCRIPTIONAL REPRESSOR"/>
    <property type="match status" value="1"/>
</dbReference>
<dbReference type="AlphaFoldDB" id="V2XI73"/>
<keyword evidence="2" id="KW-0805">Transcription regulation</keyword>
<dbReference type="SUPFAM" id="SSF47413">
    <property type="entry name" value="lambda repressor-like DNA-binding domains"/>
    <property type="match status" value="1"/>
</dbReference>
<dbReference type="Gene3D" id="3.40.50.2300">
    <property type="match status" value="2"/>
</dbReference>
<evidence type="ECO:0000256" key="1">
    <source>
        <dbReference type="ARBA" id="ARBA00022491"/>
    </source>
</evidence>
<keyword evidence="3" id="KW-0238">DNA-binding</keyword>
<organism evidence="6 7">
    <name type="scientific">Catonella morbi ATCC 51271</name>
    <dbReference type="NCBI Taxonomy" id="592026"/>
    <lineage>
        <taxon>Bacteria</taxon>
        <taxon>Bacillati</taxon>
        <taxon>Bacillota</taxon>
        <taxon>Clostridia</taxon>
        <taxon>Lachnospirales</taxon>
        <taxon>Lachnospiraceae</taxon>
        <taxon>Catonella</taxon>
    </lineage>
</organism>
<dbReference type="eggNOG" id="COG1609">
    <property type="taxonomic scope" value="Bacteria"/>
</dbReference>
<accession>V2XI73</accession>
<name>V2XI73_9FIRM</name>
<dbReference type="CDD" id="cd01392">
    <property type="entry name" value="HTH_LacI"/>
    <property type="match status" value="1"/>
</dbReference>
<dbReference type="RefSeq" id="WP_023355830.1">
    <property type="nucleotide sequence ID" value="NZ_KI535370.1"/>
</dbReference>
<dbReference type="GO" id="GO:0000976">
    <property type="term" value="F:transcription cis-regulatory region binding"/>
    <property type="evidence" value="ECO:0007669"/>
    <property type="project" value="TreeGrafter"/>
</dbReference>
<evidence type="ECO:0000313" key="7">
    <source>
        <dbReference type="Proteomes" id="UP000018227"/>
    </source>
</evidence>
<reference evidence="6 7" key="1">
    <citation type="submission" date="2013-06" db="EMBL/GenBank/DDBJ databases">
        <authorList>
            <person name="Weinstock G."/>
            <person name="Sodergren E."/>
            <person name="Clifton S."/>
            <person name="Fulton L."/>
            <person name="Fulton B."/>
            <person name="Courtney L."/>
            <person name="Fronick C."/>
            <person name="Harrison M."/>
            <person name="Strong C."/>
            <person name="Farmer C."/>
            <person name="Delahaunty K."/>
            <person name="Markovic C."/>
            <person name="Hall O."/>
            <person name="Minx P."/>
            <person name="Tomlinson C."/>
            <person name="Mitreva M."/>
            <person name="Nelson J."/>
            <person name="Hou S."/>
            <person name="Wollam A."/>
            <person name="Pepin K.H."/>
            <person name="Johnson M."/>
            <person name="Bhonagiri V."/>
            <person name="Nash W.E."/>
            <person name="Warren W."/>
            <person name="Chinwalla A."/>
            <person name="Mardis E.R."/>
            <person name="Wilson R.K."/>
        </authorList>
    </citation>
    <scope>NUCLEOTIDE SEQUENCE [LARGE SCALE GENOMIC DNA]</scope>
    <source>
        <strain evidence="6 7">ATCC 51271</strain>
    </source>
</reference>
<dbReference type="EMBL" id="ACIL03000019">
    <property type="protein sequence ID" value="ESL01869.1"/>
    <property type="molecule type" value="Genomic_DNA"/>
</dbReference>
<evidence type="ECO:0000256" key="3">
    <source>
        <dbReference type="ARBA" id="ARBA00023125"/>
    </source>
</evidence>
<evidence type="ECO:0000259" key="5">
    <source>
        <dbReference type="PROSITE" id="PS50932"/>
    </source>
</evidence>
<evidence type="ECO:0000313" key="6">
    <source>
        <dbReference type="EMBL" id="ESL01869.1"/>
    </source>
</evidence>
<dbReference type="InterPro" id="IPR010982">
    <property type="entry name" value="Lambda_DNA-bd_dom_sf"/>
</dbReference>
<dbReference type="Pfam" id="PF13377">
    <property type="entry name" value="Peripla_BP_3"/>
    <property type="match status" value="1"/>
</dbReference>
<dbReference type="InterPro" id="IPR000843">
    <property type="entry name" value="HTH_LacI"/>
</dbReference>
<dbReference type="Proteomes" id="UP000018227">
    <property type="component" value="Unassembled WGS sequence"/>
</dbReference>
<keyword evidence="1" id="KW-0678">Repressor</keyword>
<dbReference type="InterPro" id="IPR046335">
    <property type="entry name" value="LacI/GalR-like_sensor"/>
</dbReference>
<dbReference type="HOGENOM" id="CLU_037628_6_1_9"/>
<protein>
    <submittedName>
        <fullName evidence="6">Transcriptional regulator, LacI family</fullName>
    </submittedName>
</protein>
<sequence length="359" mass="40639">MNPNSKGTDGQDGEKKKNLRVTRADVAKYAGVSETIVSYVLNNNRYVAAEKRERVKKAVAELNYHPNVIARALRKKTSRQILLITDIVIDEFFGEILYQLDKYAYDKGYLVSLCKYHNVDSYLGRVINSQFDGIIINSAGFKTEYINQIAQAGTPVVLFLTKKYEQIPDGVATIDSGLYKGVEEGLETLWKKGAKNIVYLAEPLKKRDLQKDIRFLAFQEVGKRHGLTDEKILEQTFIGFDEDLWQEEFAKYLAKNRQVDAIFARNDRLAATASQIAQTLGRKIPNDIMVLGVDNSSISRLITPSITTIEQQKEEMSRAAIELIESMNQGARNGTLQRQETEKVFTTKLIERDSTNRPG</sequence>
<dbReference type="PROSITE" id="PS50932">
    <property type="entry name" value="HTH_LACI_2"/>
    <property type="match status" value="1"/>
</dbReference>
<proteinExistence type="predicted"/>
<dbReference type="Gene3D" id="1.10.260.40">
    <property type="entry name" value="lambda repressor-like DNA-binding domains"/>
    <property type="match status" value="1"/>
</dbReference>
<dbReference type="SUPFAM" id="SSF53822">
    <property type="entry name" value="Periplasmic binding protein-like I"/>
    <property type="match status" value="1"/>
</dbReference>
<dbReference type="SMART" id="SM00354">
    <property type="entry name" value="HTH_LACI"/>
    <property type="match status" value="1"/>
</dbReference>